<feature type="compositionally biased region" description="Acidic residues" evidence="6">
    <location>
        <begin position="279"/>
        <end position="307"/>
    </location>
</feature>
<sequence>MNDDDDAMNDVNEDKATIPVEEEEEVVVEDAKMSEIEEEAGKEVKNMEECEQVSTEIDDSKEVVIEGEDHGIVGEIQEINVVGEEERAREVDREECVIGEERDRDVEKDEDAGIGEEGEREVVKDEHLIGGEKEREIEKDEEGEKDEFGVNGKEEEKREDLVGGKEEEISLAEKEDVKEKEKEEERDEDGGDGEEEEKEENLKGGEDEEINVAEQEEEKGKEKDENEDVIGEEEKGVEKDIDMIGEEEEREIEKDEDGVIGEREVKDEDMNVEEGGLAEMEDDGVGEEEGEEEVEEEKMVEENEVEAIEVKGSGGGKRKRGKSTKAPVKSPAKPLSRKSTGEDVCFICFDGGDLVLCDRRGCPKAYHPSCVNRDEAFFRAKGRWNCGWHLCSNCEKGAHYMCYTCTFSLCKGCIKDATILCVRGNKGFCETCMRTVTLIENNEDNKEMDDVDFNDKNSWEYLFKDYWTELKEKLSLTKDEISQAKNPWKGSEAALSKQTSTDEQKNANHDTCSGSESSSENLEASRSRRKRARKRSKPIPKEDDSPSEAPEMGAVVMSSPTSTDWASKELLEFVMHMKDGDQSVLSQFDVQALLLEYIKRNKLRDPRRKSQIICDTRLQNLFGKPRVGHFEMLKLLESHFLIKEDSQTDDLQGSVVDTEASQLDTDGNADALSRSGREKGRKMRRKGDERGLLSNLNDYAAIDVHNINLIYLRRNLMEELIEDKEKFHDNVVGSFVRIRISASTQKQDIYRLVQVIGTSKAAEPYKTGKRMTDIMLEIQNLDKTELISIDIISNQEFTEEECRRLRQSIKFGLINRLTVGDILEKATALQSVRVKDWLETETVRLSHLRDRASEKGRRKEYPFSQANFEWEFFIAVDKLNSISCTALSTFANHAVILDLTFTLRVCVEKLQLLKTPEERERRLQETPEVHSDPKMDPSYESEEEDENDKKRESFTRPRGSGFSRKAREPISPSKGGAALNDAWSGTRNSNTRRELNRTISDKGFSNKGEVVAETSEMISESTRNQGRERDRHLSGNKDKSNTASNLETGAWSSHPVARSDSFSQAASQISAPPRTIEVVQPASAINETEKMWHYQDPTGKVQGPFSIVQLRKWNNTGYFPANLRVWRTTQRQEDSTLLSDFLSGRLQKEQPVSDINLQSPKVQNSQLLASIPGKSYATPLQVDKGSVSGDRWNTDLNRRSLNLRGTLGSPGESSAENWARQTEISALISRTGVSSFASPGGSKDMQDSEYGQRNDHPNLPSPTPSSNSGTGSRGQASQDKWSPTSFHAKRGNSGMEGNRIAGGNNGALHGTADAGTEGHHLTHSSLSPSGPTKQSGGFDRSSAPTQSTVLSSRSDPQIPSQSNVTNVSQQVQADSRPSAPDPTTSMNRVPDPSHNHVEIQGWASASASQPPSGNGNQSWGVASVPSQHSAYGQWGNPSSFTQSSAPSVGAGNTAGNFLTPGYPAVPQNSSWRPPVVQQQANLWGTSSNMQAVQPAPNMQPPQPYLQPPTSQTPNVQPQAPNIQTPAHAPSNMLPAPPSFPTMPPNMQANPNFQSPVPPNLPWSMPVPGNLNPNQNMLWGQTQVIPNMGWGVPAQGNSNVNWGAAAQAPMPGNPNAGGWVAPTGNQPTWGSEQNQSGRGPRGGDSSHNGGNRSRNRQSSFRSGGSWSSNM</sequence>
<dbReference type="PANTHER" id="PTHR46695">
    <property type="entry name" value="ZINC FINGER CCCH DOMAIN-CONTAINING PROTEIN 44-RELATED"/>
    <property type="match status" value="1"/>
</dbReference>
<dbReference type="FunFam" id="3.90.70.200:FF:000002">
    <property type="entry name" value="Zinc finger CCCH domain-containing protein 19"/>
    <property type="match status" value="1"/>
</dbReference>
<feature type="domain" description="DM2" evidence="10">
    <location>
        <begin position="559"/>
        <end position="642"/>
    </location>
</feature>
<keyword evidence="4" id="KW-0238">DNA-binding</keyword>
<gene>
    <name evidence="11" type="ORF">RJ641_013867</name>
</gene>
<name>A0AAN8ZTJ4_9MAGN</name>
<evidence type="ECO:0000259" key="7">
    <source>
        <dbReference type="PROSITE" id="PS50016"/>
    </source>
</evidence>
<keyword evidence="2 5" id="KW-0863">Zinc-finger</keyword>
<dbReference type="PROSITE" id="PS50829">
    <property type="entry name" value="GYF"/>
    <property type="match status" value="1"/>
</dbReference>
<feature type="compositionally biased region" description="Basic and acidic residues" evidence="6">
    <location>
        <begin position="29"/>
        <end position="48"/>
    </location>
</feature>
<dbReference type="Gene3D" id="3.90.70.200">
    <property type="entry name" value="Plus-3 domain"/>
    <property type="match status" value="1"/>
</dbReference>
<feature type="domain" description="Plus3" evidence="9">
    <location>
        <begin position="701"/>
        <end position="834"/>
    </location>
</feature>
<dbReference type="InterPro" id="IPR001965">
    <property type="entry name" value="Znf_PHD"/>
</dbReference>
<feature type="compositionally biased region" description="Basic and acidic residues" evidence="6">
    <location>
        <begin position="1025"/>
        <end position="1040"/>
    </location>
</feature>
<dbReference type="SMART" id="SM00444">
    <property type="entry name" value="GYF"/>
    <property type="match status" value="1"/>
</dbReference>
<feature type="compositionally biased region" description="Basic and acidic residues" evidence="6">
    <location>
        <begin position="146"/>
        <end position="183"/>
    </location>
</feature>
<dbReference type="SMART" id="SM00249">
    <property type="entry name" value="PHD"/>
    <property type="match status" value="1"/>
</dbReference>
<evidence type="ECO:0000256" key="1">
    <source>
        <dbReference type="ARBA" id="ARBA00022723"/>
    </source>
</evidence>
<feature type="region of interest" description="Disordered" evidence="6">
    <location>
        <begin position="1"/>
        <end position="55"/>
    </location>
</feature>
<dbReference type="InterPro" id="IPR003169">
    <property type="entry name" value="GYF"/>
</dbReference>
<dbReference type="EMBL" id="JBAMMX010000002">
    <property type="protein sequence ID" value="KAK6946323.1"/>
    <property type="molecule type" value="Genomic_DNA"/>
</dbReference>
<feature type="compositionally biased region" description="Acidic residues" evidence="6">
    <location>
        <begin position="243"/>
        <end position="259"/>
    </location>
</feature>
<dbReference type="CDD" id="cd15568">
    <property type="entry name" value="PHD5_NSD"/>
    <property type="match status" value="1"/>
</dbReference>
<feature type="compositionally biased region" description="Acidic residues" evidence="6">
    <location>
        <begin position="206"/>
        <end position="217"/>
    </location>
</feature>
<dbReference type="InterPro" id="IPR013083">
    <property type="entry name" value="Znf_RING/FYVE/PHD"/>
</dbReference>
<feature type="compositionally biased region" description="Polar residues" evidence="6">
    <location>
        <begin position="1273"/>
        <end position="1285"/>
    </location>
</feature>
<dbReference type="InterPro" id="IPR058668">
    <property type="entry name" value="NERD_dom"/>
</dbReference>
<dbReference type="InterPro" id="IPR019787">
    <property type="entry name" value="Znf_PHD-finger"/>
</dbReference>
<feature type="compositionally biased region" description="Low complexity" evidence="6">
    <location>
        <begin position="1360"/>
        <end position="1372"/>
    </location>
</feature>
<feature type="compositionally biased region" description="Basic and acidic residues" evidence="6">
    <location>
        <begin position="232"/>
        <end position="242"/>
    </location>
</feature>
<organism evidence="11 12">
    <name type="scientific">Dillenia turbinata</name>
    <dbReference type="NCBI Taxonomy" id="194707"/>
    <lineage>
        <taxon>Eukaryota</taxon>
        <taxon>Viridiplantae</taxon>
        <taxon>Streptophyta</taxon>
        <taxon>Embryophyta</taxon>
        <taxon>Tracheophyta</taxon>
        <taxon>Spermatophyta</taxon>
        <taxon>Magnoliopsida</taxon>
        <taxon>eudicotyledons</taxon>
        <taxon>Gunneridae</taxon>
        <taxon>Pentapetalae</taxon>
        <taxon>Dilleniales</taxon>
        <taxon>Dilleniaceae</taxon>
        <taxon>Dillenia</taxon>
    </lineage>
</organism>
<dbReference type="Pfam" id="PF03126">
    <property type="entry name" value="Plus-3"/>
    <property type="match status" value="1"/>
</dbReference>
<feature type="compositionally biased region" description="Polar residues" evidence="6">
    <location>
        <begin position="1060"/>
        <end position="1069"/>
    </location>
</feature>
<feature type="compositionally biased region" description="Basic and acidic residues" evidence="6">
    <location>
        <begin position="1244"/>
        <end position="1256"/>
    </location>
</feature>
<feature type="domain" description="GYF" evidence="8">
    <location>
        <begin position="1089"/>
        <end position="1143"/>
    </location>
</feature>
<evidence type="ECO:0000313" key="11">
    <source>
        <dbReference type="EMBL" id="KAK6946323.1"/>
    </source>
</evidence>
<feature type="compositionally biased region" description="Polar residues" evidence="6">
    <location>
        <begin position="1403"/>
        <end position="1446"/>
    </location>
</feature>
<dbReference type="InterPro" id="IPR003121">
    <property type="entry name" value="SWIB_MDM2_domain"/>
</dbReference>
<dbReference type="GO" id="GO:0003677">
    <property type="term" value="F:DNA binding"/>
    <property type="evidence" value="ECO:0007669"/>
    <property type="project" value="UniProtKB-KW"/>
</dbReference>
<evidence type="ECO:0000259" key="8">
    <source>
        <dbReference type="PROSITE" id="PS50829"/>
    </source>
</evidence>
<dbReference type="Pfam" id="PF02213">
    <property type="entry name" value="GYF"/>
    <property type="match status" value="1"/>
</dbReference>
<dbReference type="SUPFAM" id="SSF55277">
    <property type="entry name" value="GYF domain"/>
    <property type="match status" value="1"/>
</dbReference>
<feature type="compositionally biased region" description="Polar residues" evidence="6">
    <location>
        <begin position="1622"/>
        <end position="1636"/>
    </location>
</feature>
<dbReference type="Pfam" id="PF25980">
    <property type="entry name" value="NERD_plant"/>
    <property type="match status" value="1"/>
</dbReference>
<feature type="region of interest" description="Disordered" evidence="6">
    <location>
        <begin position="1602"/>
        <end position="1669"/>
    </location>
</feature>
<dbReference type="Proteomes" id="UP001370490">
    <property type="component" value="Unassembled WGS sequence"/>
</dbReference>
<feature type="compositionally biased region" description="Basic and acidic residues" evidence="6">
    <location>
        <begin position="918"/>
        <end position="937"/>
    </location>
</feature>
<dbReference type="PROSITE" id="PS51925">
    <property type="entry name" value="SWIB_MDM2"/>
    <property type="match status" value="1"/>
</dbReference>
<feature type="region of interest" description="Disordered" evidence="6">
    <location>
        <begin position="1230"/>
        <end position="1452"/>
    </location>
</feature>
<dbReference type="Gene3D" id="1.10.245.10">
    <property type="entry name" value="SWIB/MDM2 domain"/>
    <property type="match status" value="1"/>
</dbReference>
<dbReference type="Gene3D" id="3.30.40.10">
    <property type="entry name" value="Zinc/RING finger domain, C3HC4 (zinc finger)"/>
    <property type="match status" value="1"/>
</dbReference>
<evidence type="ECO:0000256" key="4">
    <source>
        <dbReference type="ARBA" id="ARBA00023125"/>
    </source>
</evidence>
<feature type="compositionally biased region" description="Basic residues" evidence="6">
    <location>
        <begin position="527"/>
        <end position="538"/>
    </location>
</feature>
<feature type="compositionally biased region" description="Basic and acidic residues" evidence="6">
    <location>
        <begin position="87"/>
        <end position="107"/>
    </location>
</feature>
<keyword evidence="12" id="KW-1185">Reference proteome</keyword>
<dbReference type="FunFam" id="3.30.40.10:FF:000303">
    <property type="entry name" value="Zinc finger CCCH domain-containing protein 19"/>
    <property type="match status" value="1"/>
</dbReference>
<feature type="compositionally biased region" description="Acidic residues" evidence="6">
    <location>
        <begin position="108"/>
        <end position="119"/>
    </location>
</feature>
<dbReference type="CDD" id="cd00072">
    <property type="entry name" value="GYF"/>
    <property type="match status" value="1"/>
</dbReference>
<feature type="compositionally biased region" description="Polar residues" evidence="6">
    <location>
        <begin position="1041"/>
        <end position="1051"/>
    </location>
</feature>
<feature type="compositionally biased region" description="Acidic residues" evidence="6">
    <location>
        <begin position="184"/>
        <end position="199"/>
    </location>
</feature>
<evidence type="ECO:0000256" key="5">
    <source>
        <dbReference type="PROSITE-ProRule" id="PRU00146"/>
    </source>
</evidence>
<comment type="caution">
    <text evidence="11">The sequence shown here is derived from an EMBL/GenBank/DDBJ whole genome shotgun (WGS) entry which is preliminary data.</text>
</comment>
<feature type="compositionally biased region" description="Polar residues" evidence="6">
    <location>
        <begin position="509"/>
        <end position="522"/>
    </location>
</feature>
<dbReference type="InterPro" id="IPR011011">
    <property type="entry name" value="Znf_FYVE_PHD"/>
</dbReference>
<evidence type="ECO:0000256" key="2">
    <source>
        <dbReference type="ARBA" id="ARBA00022771"/>
    </source>
</evidence>
<feature type="domain" description="PHD-type" evidence="7">
    <location>
        <begin position="342"/>
        <end position="408"/>
    </location>
</feature>
<dbReference type="InterPro" id="IPR036128">
    <property type="entry name" value="Plus3-like_sf"/>
</dbReference>
<dbReference type="SUPFAM" id="SSF57903">
    <property type="entry name" value="FYVE/PHD zinc finger"/>
    <property type="match status" value="1"/>
</dbReference>
<dbReference type="Gene3D" id="3.30.1490.40">
    <property type="match status" value="1"/>
</dbReference>
<dbReference type="PROSITE" id="PS50016">
    <property type="entry name" value="ZF_PHD_2"/>
    <property type="match status" value="1"/>
</dbReference>
<dbReference type="SMART" id="SM00719">
    <property type="entry name" value="Plus3"/>
    <property type="match status" value="1"/>
</dbReference>
<dbReference type="CDD" id="cd19757">
    <property type="entry name" value="Bbox1"/>
    <property type="match status" value="1"/>
</dbReference>
<dbReference type="SUPFAM" id="SSF159042">
    <property type="entry name" value="Plus3-like"/>
    <property type="match status" value="1"/>
</dbReference>
<dbReference type="InterPro" id="IPR035445">
    <property type="entry name" value="GYF-like_dom_sf"/>
</dbReference>
<evidence type="ECO:0000313" key="12">
    <source>
        <dbReference type="Proteomes" id="UP001370490"/>
    </source>
</evidence>
<dbReference type="InterPro" id="IPR019835">
    <property type="entry name" value="SWIB_domain"/>
</dbReference>
<dbReference type="Pfam" id="PF02201">
    <property type="entry name" value="SWIB"/>
    <property type="match status" value="1"/>
</dbReference>
<dbReference type="GO" id="GO:0008270">
    <property type="term" value="F:zinc ion binding"/>
    <property type="evidence" value="ECO:0007669"/>
    <property type="project" value="UniProtKB-KW"/>
</dbReference>
<feature type="compositionally biased region" description="Basic and acidic residues" evidence="6">
    <location>
        <begin position="120"/>
        <end position="138"/>
    </location>
</feature>
<feature type="compositionally biased region" description="Polar residues" evidence="6">
    <location>
        <begin position="1323"/>
        <end position="1335"/>
    </location>
</feature>
<dbReference type="CDD" id="cd10567">
    <property type="entry name" value="SWIB-MDM2_like"/>
    <property type="match status" value="1"/>
</dbReference>
<dbReference type="PROSITE" id="PS51360">
    <property type="entry name" value="PLUS3"/>
    <property type="match status" value="1"/>
</dbReference>
<dbReference type="SMART" id="SM00151">
    <property type="entry name" value="SWIB"/>
    <property type="match status" value="1"/>
</dbReference>
<dbReference type="InterPro" id="IPR036885">
    <property type="entry name" value="SWIB_MDM2_dom_sf"/>
</dbReference>
<proteinExistence type="predicted"/>
<accession>A0AAN8ZTJ4</accession>
<dbReference type="PANTHER" id="PTHR46695:SF5">
    <property type="entry name" value="RNA POLYMERASE-ASSOCIATED PROTEIN RTF1 HOMOLOG"/>
    <property type="match status" value="1"/>
</dbReference>
<feature type="compositionally biased region" description="Polar residues" evidence="6">
    <location>
        <begin position="1342"/>
        <end position="1359"/>
    </location>
</feature>
<evidence type="ECO:0000256" key="6">
    <source>
        <dbReference type="SAM" id="MobiDB-lite"/>
    </source>
</evidence>
<feature type="compositionally biased region" description="Basic and acidic residues" evidence="6">
    <location>
        <begin position="260"/>
        <end position="269"/>
    </location>
</feature>
<dbReference type="FunFam" id="1.10.245.10:FF:000003">
    <property type="entry name" value="Zinc finger CCCH domain-containing protein 19"/>
    <property type="match status" value="1"/>
</dbReference>
<feature type="region of interest" description="Disordered" evidence="6">
    <location>
        <begin position="657"/>
        <end position="687"/>
    </location>
</feature>
<feature type="compositionally biased region" description="Basic and acidic residues" evidence="6">
    <location>
        <begin position="991"/>
        <end position="1000"/>
    </location>
</feature>
<feature type="region of interest" description="Disordered" evidence="6">
    <location>
        <begin position="87"/>
        <end position="338"/>
    </location>
</feature>
<feature type="compositionally biased region" description="Low complexity" evidence="6">
    <location>
        <begin position="1642"/>
        <end position="1669"/>
    </location>
</feature>
<dbReference type="SUPFAM" id="SSF47592">
    <property type="entry name" value="SWIB/MDM2 domain"/>
    <property type="match status" value="1"/>
</dbReference>
<evidence type="ECO:0000259" key="10">
    <source>
        <dbReference type="PROSITE" id="PS51925"/>
    </source>
</evidence>
<reference evidence="11 12" key="1">
    <citation type="submission" date="2023-12" db="EMBL/GenBank/DDBJ databases">
        <title>A high-quality genome assembly for Dillenia turbinata (Dilleniales).</title>
        <authorList>
            <person name="Chanderbali A."/>
        </authorList>
    </citation>
    <scope>NUCLEOTIDE SEQUENCE [LARGE SCALE GENOMIC DNA]</scope>
    <source>
        <strain evidence="11">LSX21</strain>
        <tissue evidence="11">Leaf</tissue>
    </source>
</reference>
<feature type="region of interest" description="Disordered" evidence="6">
    <location>
        <begin position="918"/>
        <end position="1069"/>
    </location>
</feature>
<dbReference type="InterPro" id="IPR004343">
    <property type="entry name" value="Plus-3_dom"/>
</dbReference>
<protein>
    <submittedName>
        <fullName evidence="11">GYF domain</fullName>
    </submittedName>
</protein>
<dbReference type="InterPro" id="IPR019786">
    <property type="entry name" value="Zinc_finger_PHD-type_CS"/>
</dbReference>
<evidence type="ECO:0000256" key="3">
    <source>
        <dbReference type="ARBA" id="ARBA00022833"/>
    </source>
</evidence>
<keyword evidence="3" id="KW-0862">Zinc</keyword>
<keyword evidence="1" id="KW-0479">Metal-binding</keyword>
<feature type="region of interest" description="Disordered" evidence="6">
    <location>
        <begin position="487"/>
        <end position="560"/>
    </location>
</feature>
<dbReference type="PROSITE" id="PS01359">
    <property type="entry name" value="ZF_PHD_1"/>
    <property type="match status" value="1"/>
</dbReference>
<evidence type="ECO:0000259" key="9">
    <source>
        <dbReference type="PROSITE" id="PS51360"/>
    </source>
</evidence>